<keyword evidence="9" id="KW-0694">RNA-binding</keyword>
<feature type="compositionally biased region" description="Acidic residues" evidence="13">
    <location>
        <begin position="33"/>
        <end position="42"/>
    </location>
</feature>
<dbReference type="GO" id="GO:0051028">
    <property type="term" value="P:mRNA transport"/>
    <property type="evidence" value="ECO:0007669"/>
    <property type="project" value="UniProtKB-KW"/>
</dbReference>
<dbReference type="InterPro" id="IPR044796">
    <property type="entry name" value="MLN51_plant"/>
</dbReference>
<dbReference type="Pfam" id="PF09405">
    <property type="entry name" value="Btz"/>
    <property type="match status" value="1"/>
</dbReference>
<evidence type="ECO:0000256" key="5">
    <source>
        <dbReference type="ARBA" id="ARBA00022490"/>
    </source>
</evidence>
<evidence type="ECO:0000256" key="9">
    <source>
        <dbReference type="ARBA" id="ARBA00022884"/>
    </source>
</evidence>
<comment type="similarity">
    <text evidence="3">Belongs to the CASC3 family.</text>
</comment>
<keyword evidence="4" id="KW-0813">Transport</keyword>
<keyword evidence="5" id="KW-0963">Cytoplasm</keyword>
<protein>
    <recommendedName>
        <fullName evidence="14">Btz domain-containing protein</fullName>
    </recommendedName>
</protein>
<gene>
    <name evidence="15" type="ORF">F0562_022985</name>
</gene>
<evidence type="ECO:0000256" key="4">
    <source>
        <dbReference type="ARBA" id="ARBA00022448"/>
    </source>
</evidence>
<evidence type="ECO:0000313" key="15">
    <source>
        <dbReference type="EMBL" id="KAA8541833.1"/>
    </source>
</evidence>
<feature type="region of interest" description="Disordered" evidence="13">
    <location>
        <begin position="1"/>
        <end position="119"/>
    </location>
</feature>
<dbReference type="EMBL" id="CM018035">
    <property type="protein sequence ID" value="KAA8541833.1"/>
    <property type="molecule type" value="Genomic_DNA"/>
</dbReference>
<dbReference type="GO" id="GO:0005737">
    <property type="term" value="C:cytoplasm"/>
    <property type="evidence" value="ECO:0007669"/>
    <property type="project" value="UniProtKB-SubCell"/>
</dbReference>
<organism evidence="15 16">
    <name type="scientific">Nyssa sinensis</name>
    <dbReference type="NCBI Taxonomy" id="561372"/>
    <lineage>
        <taxon>Eukaryota</taxon>
        <taxon>Viridiplantae</taxon>
        <taxon>Streptophyta</taxon>
        <taxon>Embryophyta</taxon>
        <taxon>Tracheophyta</taxon>
        <taxon>Spermatophyta</taxon>
        <taxon>Magnoliopsida</taxon>
        <taxon>eudicotyledons</taxon>
        <taxon>Gunneridae</taxon>
        <taxon>Pentapetalae</taxon>
        <taxon>asterids</taxon>
        <taxon>Cornales</taxon>
        <taxon>Nyssaceae</taxon>
        <taxon>Nyssa</taxon>
    </lineage>
</organism>
<dbReference type="OrthoDB" id="660348at2759"/>
<dbReference type="GO" id="GO:0006417">
    <property type="term" value="P:regulation of translation"/>
    <property type="evidence" value="ECO:0007669"/>
    <property type="project" value="UniProtKB-KW"/>
</dbReference>
<feature type="compositionally biased region" description="Basic and acidic residues" evidence="13">
    <location>
        <begin position="43"/>
        <end position="56"/>
    </location>
</feature>
<keyword evidence="6" id="KW-0507">mRNA processing</keyword>
<dbReference type="SMART" id="SM01044">
    <property type="entry name" value="Btz"/>
    <property type="match status" value="1"/>
</dbReference>
<evidence type="ECO:0000256" key="2">
    <source>
        <dbReference type="ARBA" id="ARBA00004496"/>
    </source>
</evidence>
<evidence type="ECO:0000256" key="11">
    <source>
        <dbReference type="ARBA" id="ARBA00023187"/>
    </source>
</evidence>
<reference evidence="15 16" key="1">
    <citation type="submission" date="2019-09" db="EMBL/GenBank/DDBJ databases">
        <title>A chromosome-level genome assembly of the Chinese tupelo Nyssa sinensis.</title>
        <authorList>
            <person name="Yang X."/>
            <person name="Kang M."/>
            <person name="Yang Y."/>
            <person name="Xiong H."/>
            <person name="Wang M."/>
            <person name="Zhang Z."/>
            <person name="Wang Z."/>
            <person name="Wu H."/>
            <person name="Ma T."/>
            <person name="Liu J."/>
            <person name="Xi Z."/>
        </authorList>
    </citation>
    <scope>NUCLEOTIDE SEQUENCE [LARGE SCALE GENOMIC DNA]</scope>
    <source>
        <strain evidence="15">J267</strain>
        <tissue evidence="15">Leaf</tissue>
    </source>
</reference>
<dbReference type="Proteomes" id="UP000325577">
    <property type="component" value="Linkage Group LG12"/>
</dbReference>
<dbReference type="PANTHER" id="PTHR46837">
    <property type="entry name" value="PROTEIN MLN51 HOMOLOG"/>
    <property type="match status" value="1"/>
</dbReference>
<dbReference type="GO" id="GO:0035145">
    <property type="term" value="C:exon-exon junction complex"/>
    <property type="evidence" value="ECO:0007669"/>
    <property type="project" value="InterPro"/>
</dbReference>
<evidence type="ECO:0000256" key="13">
    <source>
        <dbReference type="SAM" id="MobiDB-lite"/>
    </source>
</evidence>
<accession>A0A5J5BFA9</accession>
<sequence>MAGGGSGGEEEVEYESDPEEAKLSLKMRRKEASDDEEEGEGDERERRENPPRRTDSRVGIGSDAESDGQGAAAEYYDEESEIEEEEMVEEEDEDEVEVEVGEVEVEEEEYEERDGGKVEAVATAGAEAINEFDEEGVRSVGESTEVHGLNQLEEEKKQNEPFAVPTAGAFYMHDDRFRDNAGGRHRRTLGGRKLWESKDDRKWGHDKFEEMTLQERHYEEGRRSSRGFYRARGKNRGADRGYQRGNRSKADNNSNQNHAPKAVRGRGPRRYDPSSRSNSAAPPTQNKQSGKSIERTSHASSGRVTCTHIKCRT</sequence>
<evidence type="ECO:0000256" key="10">
    <source>
        <dbReference type="ARBA" id="ARBA00023161"/>
    </source>
</evidence>
<dbReference type="InterPro" id="IPR018545">
    <property type="entry name" value="Btz_dom"/>
</dbReference>
<keyword evidence="12" id="KW-0539">Nucleus</keyword>
<evidence type="ECO:0000256" key="6">
    <source>
        <dbReference type="ARBA" id="ARBA00022664"/>
    </source>
</evidence>
<evidence type="ECO:0000256" key="3">
    <source>
        <dbReference type="ARBA" id="ARBA00009548"/>
    </source>
</evidence>
<dbReference type="AlphaFoldDB" id="A0A5J5BFA9"/>
<dbReference type="GO" id="GO:0006397">
    <property type="term" value="P:mRNA processing"/>
    <property type="evidence" value="ECO:0007669"/>
    <property type="project" value="UniProtKB-KW"/>
</dbReference>
<dbReference type="PANTHER" id="PTHR46837:SF5">
    <property type="entry name" value="PROTEIN MLN51 HOMOLOG"/>
    <property type="match status" value="1"/>
</dbReference>
<keyword evidence="11" id="KW-0508">mRNA splicing</keyword>
<keyword evidence="7" id="KW-0509">mRNA transport</keyword>
<evidence type="ECO:0000313" key="16">
    <source>
        <dbReference type="Proteomes" id="UP000325577"/>
    </source>
</evidence>
<dbReference type="GO" id="GO:0008380">
    <property type="term" value="P:RNA splicing"/>
    <property type="evidence" value="ECO:0007669"/>
    <property type="project" value="UniProtKB-KW"/>
</dbReference>
<feature type="compositionally biased region" description="Basic and acidic residues" evidence="13">
    <location>
        <begin position="193"/>
        <end position="223"/>
    </location>
</feature>
<feature type="domain" description="Btz" evidence="14">
    <location>
        <begin position="133"/>
        <end position="235"/>
    </location>
</feature>
<feature type="region of interest" description="Disordered" evidence="13">
    <location>
        <begin position="176"/>
        <end position="313"/>
    </location>
</feature>
<evidence type="ECO:0000259" key="14">
    <source>
        <dbReference type="SMART" id="SM01044"/>
    </source>
</evidence>
<feature type="compositionally biased region" description="Acidic residues" evidence="13">
    <location>
        <begin position="75"/>
        <end position="112"/>
    </location>
</feature>
<evidence type="ECO:0000256" key="1">
    <source>
        <dbReference type="ARBA" id="ARBA00004123"/>
    </source>
</evidence>
<feature type="compositionally biased region" description="Acidic residues" evidence="13">
    <location>
        <begin position="8"/>
        <end position="18"/>
    </location>
</feature>
<keyword evidence="10" id="KW-0866">Nonsense-mediated mRNA decay</keyword>
<keyword evidence="16" id="KW-1185">Reference proteome</keyword>
<evidence type="ECO:0000256" key="7">
    <source>
        <dbReference type="ARBA" id="ARBA00022816"/>
    </source>
</evidence>
<evidence type="ECO:0000256" key="12">
    <source>
        <dbReference type="ARBA" id="ARBA00023242"/>
    </source>
</evidence>
<evidence type="ECO:0000256" key="8">
    <source>
        <dbReference type="ARBA" id="ARBA00022845"/>
    </source>
</evidence>
<name>A0A5J5BFA9_9ASTE</name>
<dbReference type="GO" id="GO:0000184">
    <property type="term" value="P:nuclear-transcribed mRNA catabolic process, nonsense-mediated decay"/>
    <property type="evidence" value="ECO:0007669"/>
    <property type="project" value="UniProtKB-KW"/>
</dbReference>
<comment type="subcellular location">
    <subcellularLocation>
        <location evidence="2">Cytoplasm</location>
    </subcellularLocation>
    <subcellularLocation>
        <location evidence="1">Nucleus</location>
    </subcellularLocation>
</comment>
<keyword evidence="8" id="KW-0810">Translation regulation</keyword>
<dbReference type="GO" id="GO:0003729">
    <property type="term" value="F:mRNA binding"/>
    <property type="evidence" value="ECO:0007669"/>
    <property type="project" value="InterPro"/>
</dbReference>
<proteinExistence type="inferred from homology"/>
<feature type="compositionally biased region" description="Polar residues" evidence="13">
    <location>
        <begin position="274"/>
        <end position="291"/>
    </location>
</feature>